<evidence type="ECO:0000313" key="1">
    <source>
        <dbReference type="EMBL" id="ATW27924.1"/>
    </source>
</evidence>
<gene>
    <name evidence="1" type="ORF">DCMF_27055</name>
</gene>
<dbReference type="EMBL" id="CP017634">
    <property type="protein sequence ID" value="ATW27924.1"/>
    <property type="molecule type" value="Genomic_DNA"/>
</dbReference>
<dbReference type="InterPro" id="IPR005361">
    <property type="entry name" value="UPF0158"/>
</dbReference>
<protein>
    <submittedName>
        <fullName evidence="1">Uncharacterized protein</fullName>
    </submittedName>
</protein>
<name>A0A3G1KZW4_FORW1</name>
<keyword evidence="2" id="KW-1185">Reference proteome</keyword>
<dbReference type="KEGG" id="fwa:DCMF_27055"/>
<evidence type="ECO:0000313" key="2">
    <source>
        <dbReference type="Proteomes" id="UP000323521"/>
    </source>
</evidence>
<reference evidence="1 2" key="1">
    <citation type="submission" date="2016-10" db="EMBL/GenBank/DDBJ databases">
        <title>Complete Genome Sequence of Peptococcaceae strain DCMF.</title>
        <authorList>
            <person name="Edwards R.J."/>
            <person name="Holland S.I."/>
            <person name="Deshpande N.P."/>
            <person name="Wong Y.K."/>
            <person name="Ertan H."/>
            <person name="Manefield M."/>
            <person name="Russell T.L."/>
            <person name="Lee M.J."/>
        </authorList>
    </citation>
    <scope>NUCLEOTIDE SEQUENCE [LARGE SCALE GENOMIC DNA]</scope>
    <source>
        <strain evidence="1 2">DCMF</strain>
    </source>
</reference>
<organism evidence="1 2">
    <name type="scientific">Formimonas warabiya</name>
    <dbReference type="NCBI Taxonomy" id="1761012"/>
    <lineage>
        <taxon>Bacteria</taxon>
        <taxon>Bacillati</taxon>
        <taxon>Bacillota</taxon>
        <taxon>Clostridia</taxon>
        <taxon>Eubacteriales</taxon>
        <taxon>Peptococcaceae</taxon>
        <taxon>Candidatus Formimonas</taxon>
    </lineage>
</organism>
<proteinExistence type="predicted"/>
<sequence length="160" mass="18872">MVMPVKIKDLVDEMEGQMDEYNKYLNKETGQIIMVSVEDLSVAEESEEEDDFSQYPEWQREALQEALDVIISGEKYVELPDKWEIHEYSIMERFCASIENDSISDALFSAIRGKGAFRRFKDTLHRYGIEQEWYRFYKEALTVIAIQWCEENGIVYEPEA</sequence>
<dbReference type="AlphaFoldDB" id="A0A3G1KZW4"/>
<accession>A0A3G1KZW4</accession>
<dbReference type="Proteomes" id="UP000323521">
    <property type="component" value="Chromosome"/>
</dbReference>
<dbReference type="Pfam" id="PF03682">
    <property type="entry name" value="UPF0158"/>
    <property type="match status" value="1"/>
</dbReference>